<evidence type="ECO:0000259" key="1">
    <source>
        <dbReference type="Pfam" id="PF19081"/>
    </source>
</evidence>
<dbReference type="Pfam" id="PF13585">
    <property type="entry name" value="CHU_C"/>
    <property type="match status" value="1"/>
</dbReference>
<accession>A0ABS3PYQ4</accession>
<reference evidence="2 3" key="1">
    <citation type="submission" date="2021-03" db="EMBL/GenBank/DDBJ databases">
        <title>Isolation and description of Capnocytophaga bilenii sp. nov., a novel Capnocytophaga species, isolated from a gingivitis subject.</title>
        <authorList>
            <person name="Antezack A."/>
            <person name="Monnet-Corti V."/>
            <person name="La Scola B."/>
        </authorList>
    </citation>
    <scope>NUCLEOTIDE SEQUENCE [LARGE SCALE GENOMIC DNA]</scope>
    <source>
        <strain evidence="2 3">Marseille-Q4570</strain>
    </source>
</reference>
<dbReference type="Pfam" id="PF17963">
    <property type="entry name" value="Big_9"/>
    <property type="match status" value="1"/>
</dbReference>
<dbReference type="Pfam" id="PF19081">
    <property type="entry name" value="Ig_7"/>
    <property type="match status" value="1"/>
</dbReference>
<dbReference type="Proteomes" id="UP000681610">
    <property type="component" value="Unassembled WGS sequence"/>
</dbReference>
<dbReference type="RefSeq" id="WP_208058959.1">
    <property type="nucleotide sequence ID" value="NZ_JAGDYP010000006.1"/>
</dbReference>
<feature type="domain" description="Ig-like" evidence="1">
    <location>
        <begin position="459"/>
        <end position="542"/>
    </location>
</feature>
<proteinExistence type="predicted"/>
<evidence type="ECO:0000313" key="2">
    <source>
        <dbReference type="EMBL" id="MBO1884473.1"/>
    </source>
</evidence>
<sequence>MGWGTHTFRYEILYPCGTVATHQEAKLTVKPYINYNPKDVVKICNPNVTLNEVKTLITEGTPTITTIQPEFHWYTSYANALTESSELPGSTSLDTSNGKTEVRYLRFSKAAYCSTKVYTITIQGEQAVTNKTLANNGCDITTIASLKALVDPVDAAKVVIYKDGVEQADNALVETNTGYRYAKNVYECVTESATLSFNLSNRLQAKNELVKVCTSLGYRNNLVTTAGNVKDALGAIYTDTSLTIKLYNKREATTADEYTNNDSEVYTYTDLYFKLQKPSWCDSMVYSVRWAQSTITLAETKSITICEEVTVGELADQLQTAYNYQDVYIYKNDENRPLGTNVFVDWNSALYFSSKDSGKCRSIKVPLVLIKNTNVTTATAKTFEVCRMPSETPKVSALKSVITGGDVRIFIRNNNQWYLQADTDNVNTGYSYFYTLQATGKCPSEKTPLIVNLLDRPTATPTVSATVTLCPTATSTVVSLTTYVAPLAGHTLQWYDTATATTTRTVPTINTHVTTKTTVSGYVVYVNSNGCESPRAVVTVTVDDTATPTLTAPAPLVIDCKNATASITEWLGTATATDSCGTVSITNNYNAVKPANLCNHSGVVTVTFTATDLFGNAVSETRTITLAHIKANTDSVTIANGANGGSSTITIFDNDQIGTQTATASTVSMTVTTPATGAAGSATPTLNADGTVTVPAGTKSGTYTIGYKICADVVSITVCDNATITIVVGQASLSVVSETFTISNGANGGTTSSVLENDSYNGTTGLAGNASVTLTWTNVPAGVQTHTDGTITIPAGTRSGTYEVGYKLCENLNNNHCAVATATIVVGQASLSVVSETFTISNGANGGTTSSVLENDSYNGTTGLAGNASVTLTWTNVPAGVQTHTDGRITIPAGTRSGTYEVGYKLCENLNNNHCAVATATIVVGQASLSVVSETFTISNGANGGTTSSVLENDSYNGTTGLAGNASVTLTWTNVPAGVQTHTDGTITIPAGTRSGTYEVGYQLCENIVGNNNCSVATATIVVGQASLTASTDTFTVTNGANGGTTSSVLENDSYNGTNNLVGNASVTLTWTNVPAGVQTHTDGTITIPAGTRSGTYEVGYKLCENIVGNNNCSVATATIVVGQAPLQATDNDYVISNGANGGTTSSVLEDDSYNGTTGLVGNASVTLTWDSVPTGIQTHTNGTITVPAGTPSGIYTLTYHICENLNSSNCSAATVTIAVGVSLIVAHKDEGASFSIPNGANGGTTSSVLANDTLNGNANPSTSSVTLTWTNVPTGIQTNTDGTITAPAGTPAGTYTLTYRICEQLNGTNCSAATVTLVVGQASLTASTDTFTVTNGANGGTTSSVLENDRYNGTINLVGNASVTLTWTNVPAGVQTHTDGTITVPAGTRSGTYEVGYKLCENLNGSNCSAATVTLVVGQASLTAAADTFTVTNGANGGTTSSVLENDRYNGTINLVGNASVTLTWTNVPTGIQTNTDGTITIPAGTRSGTYEVGYKLCENLNGSNCSVATATIVVGQALIEAVDNDFAVANGSVATTTGSVLDNDKYNGIIGLSGNTSITFAWDTVPTGIQTHTNGTITIPAGTPSGIYTLTYHICEVLNSNNCSSATVTVAVGVSLIIARGDNNDNFHIANGANGGTTSSVLANDTLNGVTPPNTASITLHWHNVPTGIRTNTDGTITVPAGTASGTYIVTYSICEALNPTNCSGIATATVVVGQATLTAAADTFTVTNVAGGTTSSVLANDSYNGVTPPNTASVTLTWLTVPAGVQTHTDGTITIPAGTSSGTYEVSYQLCENINSTNCSVATATIVVTSVSSPTATPTITANADTFTLTVSSTTYTTTSNVLTNDRIGTATATVGSVTIQTTPTATDKPYIDTNTGFVVIPSGVATGTYTINYSLCGIAPLTGCSSVTTVTVNVTSVTATPTTPINIVAVPDGTVNINAETGGHIASVLANDTLEGQPVTTGTVSFTWTTATPTGFTLNSDGTIDVASNTTVGFYTISYTICATRGSDRACATSLINVNVVTPTATPTIEVNGETFTYTGNMVVGNVLTNDKLNNISNPLITSVTLTAPVPETGKPYIKLTSGEVMVLPGTPAGSYEIPYNVCVPATTICGTATVVVIVPAATPTPTPVPVAADDEATTVRNTPVTIAVLANDTPHGAMPNVVTVPLNGTTTVKPDGTIEYTPNSSFIGNDAFVYELCNNNGACVTATVRIKVENNLIVYNGVSVDGNDRNRHFHIAGIENYPKNVVRIFNRWGVQVFEVEGYDNVRNVFTGRSDGRVTIEAGDKLPQGTYFYTIEYVDENNQKQKQAGWLYLKRN</sequence>
<gene>
    <name evidence="2" type="ORF">J4N46_08600</name>
</gene>
<dbReference type="InterPro" id="IPR044023">
    <property type="entry name" value="Ig_7"/>
</dbReference>
<name>A0ABS3PYQ4_9FLAO</name>
<protein>
    <submittedName>
        <fullName evidence="2">Gliding motility-associated C-terminal domain-containing protein</fullName>
    </submittedName>
</protein>
<keyword evidence="3" id="KW-1185">Reference proteome</keyword>
<evidence type="ECO:0000313" key="3">
    <source>
        <dbReference type="Proteomes" id="UP000681610"/>
    </source>
</evidence>
<dbReference type="EMBL" id="JAGDYP010000006">
    <property type="protein sequence ID" value="MBO1884473.1"/>
    <property type="molecule type" value="Genomic_DNA"/>
</dbReference>
<comment type="caution">
    <text evidence="2">The sequence shown here is derived from an EMBL/GenBank/DDBJ whole genome shotgun (WGS) entry which is preliminary data.</text>
</comment>
<dbReference type="Gene3D" id="2.60.40.2810">
    <property type="match status" value="1"/>
</dbReference>
<organism evidence="2 3">
    <name type="scientific">Capnocytophaga bilenii</name>
    <dbReference type="NCBI Taxonomy" id="2819369"/>
    <lineage>
        <taxon>Bacteria</taxon>
        <taxon>Pseudomonadati</taxon>
        <taxon>Bacteroidota</taxon>
        <taxon>Flavobacteriia</taxon>
        <taxon>Flavobacteriales</taxon>
        <taxon>Flavobacteriaceae</taxon>
        <taxon>Capnocytophaga</taxon>
    </lineage>
</organism>